<proteinExistence type="predicted"/>
<evidence type="ECO:0000313" key="1">
    <source>
        <dbReference type="EMBL" id="ASA20251.1"/>
    </source>
</evidence>
<dbReference type="Proteomes" id="UP000249890">
    <property type="component" value="Chromosome"/>
</dbReference>
<dbReference type="AlphaFoldDB" id="A0A2Z2KK81"/>
<gene>
    <name evidence="1" type="ORF">B9T62_05210</name>
</gene>
<dbReference type="EMBL" id="CP021780">
    <property type="protein sequence ID" value="ASA20251.1"/>
    <property type="molecule type" value="Genomic_DNA"/>
</dbReference>
<evidence type="ECO:0000313" key="2">
    <source>
        <dbReference type="Proteomes" id="UP000249890"/>
    </source>
</evidence>
<organism evidence="1 2">
    <name type="scientific">Paenibacillus donghaensis</name>
    <dbReference type="NCBI Taxonomy" id="414771"/>
    <lineage>
        <taxon>Bacteria</taxon>
        <taxon>Bacillati</taxon>
        <taxon>Bacillota</taxon>
        <taxon>Bacilli</taxon>
        <taxon>Bacillales</taxon>
        <taxon>Paenibacillaceae</taxon>
        <taxon>Paenibacillus</taxon>
    </lineage>
</organism>
<name>A0A2Z2KK81_9BACL</name>
<accession>A0A2Z2KK81</accession>
<keyword evidence="2" id="KW-1185">Reference proteome</keyword>
<dbReference type="RefSeq" id="WP_087914273.1">
    <property type="nucleotide sequence ID" value="NZ_CP021780.1"/>
</dbReference>
<dbReference type="KEGG" id="pdh:B9T62_05210"/>
<sequence length="68" mass="7007">MRPERAIQNKVTEDTFCDLILNPDVGQGSGSPGAGASIGSLPAAALSWLIGAAPDPPKLQLTLSLSYK</sequence>
<protein>
    <submittedName>
        <fullName evidence="1">Uncharacterized protein</fullName>
    </submittedName>
</protein>
<reference evidence="1 2" key="1">
    <citation type="submission" date="2017-06" db="EMBL/GenBank/DDBJ databases">
        <title>Complete genome sequence of Paenibacillus donghaensis KCTC 13049T isolated from East Sea sediment, South Korea.</title>
        <authorList>
            <person name="Jung B.K."/>
            <person name="Hong S.-J."/>
            <person name="Shin J.-H."/>
        </authorList>
    </citation>
    <scope>NUCLEOTIDE SEQUENCE [LARGE SCALE GENOMIC DNA]</scope>
    <source>
        <strain evidence="1 2">KCTC 13049</strain>
    </source>
</reference>